<comment type="caution">
    <text evidence="1">The sequence shown here is derived from an EMBL/GenBank/DDBJ whole genome shotgun (WGS) entry which is preliminary data.</text>
</comment>
<dbReference type="EMBL" id="RDFA01000005">
    <property type="protein sequence ID" value="RXK48053.1"/>
    <property type="molecule type" value="Genomic_DNA"/>
</dbReference>
<reference evidence="1 2" key="1">
    <citation type="submission" date="2019-01" db="EMBL/GenBank/DDBJ databases">
        <title>Halorientalis sp. F13-25 a new haloarchaeum isolated from hypersaline water.</title>
        <authorList>
            <person name="Ana D.-V."/>
            <person name="Cristina S.-P."/>
            <person name="Antonio V."/>
        </authorList>
    </citation>
    <scope>NUCLEOTIDE SEQUENCE [LARGE SCALE GENOMIC DNA]</scope>
    <source>
        <strain evidence="1 2">F13-25</strain>
    </source>
</reference>
<protein>
    <recommendedName>
        <fullName evidence="3">PemK-like, MazF-like toxin of type II toxin-antitoxin system</fullName>
    </recommendedName>
</protein>
<dbReference type="AlphaFoldDB" id="A0A498L0N0"/>
<dbReference type="SUPFAM" id="SSF50118">
    <property type="entry name" value="Cell growth inhibitor/plasmid maintenance toxic component"/>
    <property type="match status" value="1"/>
</dbReference>
<proteinExistence type="predicted"/>
<organism evidence="1 2">
    <name type="scientific">Halorientalis pallida</name>
    <dbReference type="NCBI Taxonomy" id="2479928"/>
    <lineage>
        <taxon>Archaea</taxon>
        <taxon>Methanobacteriati</taxon>
        <taxon>Methanobacteriota</taxon>
        <taxon>Stenosarchaea group</taxon>
        <taxon>Halobacteria</taxon>
        <taxon>Halobacteriales</taxon>
        <taxon>Haloarculaceae</taxon>
        <taxon>Halorientalis</taxon>
    </lineage>
</organism>
<evidence type="ECO:0000313" key="1">
    <source>
        <dbReference type="EMBL" id="RXK48053.1"/>
    </source>
</evidence>
<keyword evidence="2" id="KW-1185">Reference proteome</keyword>
<accession>A0A498L0N0</accession>
<evidence type="ECO:0000313" key="2">
    <source>
        <dbReference type="Proteomes" id="UP000289691"/>
    </source>
</evidence>
<dbReference type="Proteomes" id="UP000289691">
    <property type="component" value="Unassembled WGS sequence"/>
</dbReference>
<sequence length="113" mass="12543">MVSSSAFQKGDVFWAPDPFRQGSNPRLWLVLAADSLPYPGQEYICAALTTSDLSSNYEVGNDWITGRNPQKTSYCSPWVVATIKDRAVVNPQGEITTTFTDRMISECTAYLEP</sequence>
<evidence type="ECO:0008006" key="3">
    <source>
        <dbReference type="Google" id="ProtNLM"/>
    </source>
</evidence>
<name>A0A498L0N0_9EURY</name>
<gene>
    <name evidence="1" type="ORF">EAF64_13900</name>
</gene>